<dbReference type="Proteomes" id="UP001209318">
    <property type="component" value="Unassembled WGS sequence"/>
</dbReference>
<dbReference type="AlphaFoldDB" id="A0AAE3IUU9"/>
<dbReference type="PROSITE" id="PS51704">
    <property type="entry name" value="GP_PDE"/>
    <property type="match status" value="1"/>
</dbReference>
<sequence length="241" mass="27626">MTLIFAHRGSSSSHPENTMISFMEANKAGADGIELDVQLTKDGEIVIIHDDKVDRTTNGKGFVKDLTLAEIKQLNAGHHFKKGTFEDTIPTLQEFLTWFKQTNLLCNIEYKSTTITNHELEDKVVQLVRQYQLEDRIIFSSFNHYSIVYSYRLAPEIETAPLYMEGIYMPWVYADSIRAKGIHPHYKVTPNELIILAQQNGIAVRPFTINQEKDIKRFMEVNTAAIITDYPAMAREIKNNL</sequence>
<dbReference type="PANTHER" id="PTHR46211">
    <property type="entry name" value="GLYCEROPHOSPHORYL DIESTER PHOSPHODIESTERASE"/>
    <property type="match status" value="1"/>
</dbReference>
<feature type="domain" description="GP-PDE" evidence="1">
    <location>
        <begin position="2"/>
        <end position="238"/>
    </location>
</feature>
<accession>A0AAE3IUU9</accession>
<dbReference type="PANTHER" id="PTHR46211:SF1">
    <property type="entry name" value="GLYCEROPHOSPHODIESTER PHOSPHODIESTERASE, CYTOPLASMIC"/>
    <property type="match status" value="1"/>
</dbReference>
<dbReference type="Gene3D" id="3.20.20.190">
    <property type="entry name" value="Phosphatidylinositol (PI) phosphodiesterase"/>
    <property type="match status" value="1"/>
</dbReference>
<dbReference type="EMBL" id="JAOUSF010000003">
    <property type="protein sequence ID" value="MCU9613821.1"/>
    <property type="molecule type" value="Genomic_DNA"/>
</dbReference>
<keyword evidence="3" id="KW-1185">Reference proteome</keyword>
<evidence type="ECO:0000313" key="2">
    <source>
        <dbReference type="EMBL" id="MCU9613821.1"/>
    </source>
</evidence>
<name>A0AAE3IUU9_9BACI</name>
<dbReference type="InterPro" id="IPR017946">
    <property type="entry name" value="PLC-like_Pdiesterase_TIM-brl"/>
</dbReference>
<comment type="caution">
    <text evidence="2">The sequence shown here is derived from an EMBL/GenBank/DDBJ whole genome shotgun (WGS) entry which is preliminary data.</text>
</comment>
<reference evidence="2" key="1">
    <citation type="submission" date="2022-10" db="EMBL/GenBank/DDBJ databases">
        <title>Description of Fervidibacillus gen. nov. in the family Fervidibacillaceae fam. nov. with two species, Fervidibacillus albus sp. nov., and Fervidibacillus halotolerans sp. nov., isolated from tidal flat sediments.</title>
        <authorList>
            <person name="Kwon K.K."/>
            <person name="Yang S.-H."/>
        </authorList>
    </citation>
    <scope>NUCLEOTIDE SEQUENCE</scope>
    <source>
        <strain evidence="2">JCM 19140</strain>
    </source>
</reference>
<protein>
    <submittedName>
        <fullName evidence="2">Glycerophosphodiester phosphodiesterase</fullName>
    </submittedName>
</protein>
<dbReference type="InterPro" id="IPR030395">
    <property type="entry name" value="GP_PDE_dom"/>
</dbReference>
<dbReference type="GO" id="GO:0008081">
    <property type="term" value="F:phosphoric diester hydrolase activity"/>
    <property type="evidence" value="ECO:0007669"/>
    <property type="project" value="InterPro"/>
</dbReference>
<dbReference type="CDD" id="cd08563">
    <property type="entry name" value="GDPD_TtGDE_like"/>
    <property type="match status" value="1"/>
</dbReference>
<evidence type="ECO:0000313" key="3">
    <source>
        <dbReference type="Proteomes" id="UP001209318"/>
    </source>
</evidence>
<organism evidence="2 3">
    <name type="scientific">Perspicuibacillus lycopersici</name>
    <dbReference type="NCBI Taxonomy" id="1325689"/>
    <lineage>
        <taxon>Bacteria</taxon>
        <taxon>Bacillati</taxon>
        <taxon>Bacillota</taxon>
        <taxon>Bacilli</taxon>
        <taxon>Bacillales</taxon>
        <taxon>Bacillaceae</taxon>
        <taxon>Perspicuibacillus</taxon>
    </lineage>
</organism>
<dbReference type="Pfam" id="PF03009">
    <property type="entry name" value="GDPD"/>
    <property type="match status" value="1"/>
</dbReference>
<dbReference type="RefSeq" id="WP_263073062.1">
    <property type="nucleotide sequence ID" value="NZ_JAOUSF010000003.1"/>
</dbReference>
<dbReference type="SUPFAM" id="SSF51695">
    <property type="entry name" value="PLC-like phosphodiesterases"/>
    <property type="match status" value="1"/>
</dbReference>
<proteinExistence type="predicted"/>
<dbReference type="GO" id="GO:0006629">
    <property type="term" value="P:lipid metabolic process"/>
    <property type="evidence" value="ECO:0007669"/>
    <property type="project" value="InterPro"/>
</dbReference>
<gene>
    <name evidence="2" type="ORF">OEV98_09630</name>
</gene>
<evidence type="ECO:0000259" key="1">
    <source>
        <dbReference type="PROSITE" id="PS51704"/>
    </source>
</evidence>